<evidence type="ECO:0000313" key="4">
    <source>
        <dbReference type="EMBL" id="ATA87907.1"/>
    </source>
</evidence>
<sequence length="362" mass="40091">MQINKKMSEKTNIRIGVSIGDLNGVGLEVVMKTFADERMLDFCTPVLFASNKVIAFGKKQFGIDFTYNGIVHLNSIIDHKINVMNIWRELPPIQLGVPTPESGQCALDSLSAAVAALKEGVVDVLVTAPINKKNIQSESFHFPGHTDYLAQELEGDSLMFMVSDELRVGLLTDHLPLKDVVKNLSQELVEKKIRLMEASLRMDFGVIRPKIAVLGINPHCGDQGVIGNEEEKIIHPVVQKLYKEGILVFGTYSADSFFVSDYKHFDAVIAPYHDQGLIPFKMMSFGKGVNFTAGLSKIRTSPDHGTAYAIADRGIADESSFRQAVYTAIDIFRRRNENEELIANALDVNSLDKGFLSKEKGD</sequence>
<dbReference type="AlphaFoldDB" id="A0A250FVD1"/>
<protein>
    <submittedName>
        <fullName evidence="4">4-hydroxythreonine-4-phosphate dehydrogenase PdxA</fullName>
    </submittedName>
</protein>
<dbReference type="Pfam" id="PF04166">
    <property type="entry name" value="PdxA"/>
    <property type="match status" value="1"/>
</dbReference>
<dbReference type="Proteomes" id="UP000217250">
    <property type="component" value="Chromosome"/>
</dbReference>
<reference evidence="5" key="1">
    <citation type="submission" date="2017-06" db="EMBL/GenBank/DDBJ databases">
        <title>Capnocytophaga spp. assemblies.</title>
        <authorList>
            <person name="Gulvik C.A."/>
        </authorList>
    </citation>
    <scope>NUCLEOTIDE SEQUENCE [LARGE SCALE GENOMIC DNA]</scope>
    <source>
        <strain evidence="5">H1496</strain>
    </source>
</reference>
<dbReference type="SUPFAM" id="SSF53659">
    <property type="entry name" value="Isocitrate/Isopropylmalate dehydrogenase-like"/>
    <property type="match status" value="1"/>
</dbReference>
<name>A0A250FVD1_9FLAO</name>
<dbReference type="GO" id="GO:0016491">
    <property type="term" value="F:oxidoreductase activity"/>
    <property type="evidence" value="ECO:0007669"/>
    <property type="project" value="UniProtKB-KW"/>
</dbReference>
<dbReference type="GO" id="GO:0046872">
    <property type="term" value="F:metal ion binding"/>
    <property type="evidence" value="ECO:0007669"/>
    <property type="project" value="UniProtKB-KW"/>
</dbReference>
<dbReference type="NCBIfam" id="TIGR00557">
    <property type="entry name" value="pdxA"/>
    <property type="match status" value="1"/>
</dbReference>
<accession>A0A250FVD1</accession>
<dbReference type="PANTHER" id="PTHR30004">
    <property type="entry name" value="4-HYDROXYTHREONINE-4-PHOSPHATE DEHYDROGENASE"/>
    <property type="match status" value="1"/>
</dbReference>
<dbReference type="InterPro" id="IPR005255">
    <property type="entry name" value="PdxA_fam"/>
</dbReference>
<keyword evidence="3" id="KW-0520">NAD</keyword>
<organism evidence="4 5">
    <name type="scientific">Capnocytophaga gingivalis</name>
    <dbReference type="NCBI Taxonomy" id="1017"/>
    <lineage>
        <taxon>Bacteria</taxon>
        <taxon>Pseudomonadati</taxon>
        <taxon>Bacteroidota</taxon>
        <taxon>Flavobacteriia</taxon>
        <taxon>Flavobacteriales</taxon>
        <taxon>Flavobacteriaceae</taxon>
        <taxon>Capnocytophaga</taxon>
    </lineage>
</organism>
<proteinExistence type="predicted"/>
<dbReference type="Gene3D" id="3.40.718.10">
    <property type="entry name" value="Isopropylmalate Dehydrogenase"/>
    <property type="match status" value="1"/>
</dbReference>
<evidence type="ECO:0000313" key="5">
    <source>
        <dbReference type="Proteomes" id="UP000217250"/>
    </source>
</evidence>
<keyword evidence="2" id="KW-0560">Oxidoreductase</keyword>
<gene>
    <name evidence="4" type="primary">pdxA</name>
    <name evidence="4" type="ORF">CGC50_12665</name>
</gene>
<dbReference type="EMBL" id="CP022386">
    <property type="protein sequence ID" value="ATA87907.1"/>
    <property type="molecule type" value="Genomic_DNA"/>
</dbReference>
<dbReference type="GO" id="GO:0051287">
    <property type="term" value="F:NAD binding"/>
    <property type="evidence" value="ECO:0007669"/>
    <property type="project" value="InterPro"/>
</dbReference>
<evidence type="ECO:0000256" key="1">
    <source>
        <dbReference type="ARBA" id="ARBA00022723"/>
    </source>
</evidence>
<dbReference type="KEGG" id="cgh:CGC50_12665"/>
<dbReference type="PANTHER" id="PTHR30004:SF6">
    <property type="entry name" value="D-THREONATE 4-PHOSPHATE DEHYDROGENASE"/>
    <property type="match status" value="1"/>
</dbReference>
<evidence type="ECO:0000256" key="2">
    <source>
        <dbReference type="ARBA" id="ARBA00023002"/>
    </source>
</evidence>
<evidence type="ECO:0000256" key="3">
    <source>
        <dbReference type="ARBA" id="ARBA00023027"/>
    </source>
</evidence>
<dbReference type="OrthoDB" id="9801783at2"/>
<keyword evidence="1" id="KW-0479">Metal-binding</keyword>